<organism evidence="2 3">
    <name type="scientific">Dinoponera quadriceps</name>
    <name type="common">South American ant</name>
    <dbReference type="NCBI Taxonomy" id="609295"/>
    <lineage>
        <taxon>Eukaryota</taxon>
        <taxon>Metazoa</taxon>
        <taxon>Ecdysozoa</taxon>
        <taxon>Arthropoda</taxon>
        <taxon>Hexapoda</taxon>
        <taxon>Insecta</taxon>
        <taxon>Pterygota</taxon>
        <taxon>Neoptera</taxon>
        <taxon>Endopterygota</taxon>
        <taxon>Hymenoptera</taxon>
        <taxon>Apocrita</taxon>
        <taxon>Aculeata</taxon>
        <taxon>Formicoidea</taxon>
        <taxon>Formicidae</taxon>
        <taxon>Ponerinae</taxon>
        <taxon>Ponerini</taxon>
        <taxon>Dinoponera</taxon>
    </lineage>
</organism>
<evidence type="ECO:0000313" key="2">
    <source>
        <dbReference type="Proteomes" id="UP000515204"/>
    </source>
</evidence>
<accession>A0A6P3Y650</accession>
<gene>
    <name evidence="3" type="primary">LOC106750037</name>
</gene>
<evidence type="ECO:0000313" key="3">
    <source>
        <dbReference type="RefSeq" id="XP_014485559.1"/>
    </source>
</evidence>
<keyword evidence="2" id="KW-1185">Reference proteome</keyword>
<dbReference type="AlphaFoldDB" id="A0A6P3Y650"/>
<feature type="region of interest" description="Disordered" evidence="1">
    <location>
        <begin position="100"/>
        <end position="146"/>
    </location>
</feature>
<sequence>MEVMRSMECFYSVPSEKLRAWMVWLTGIGEIADEWHKWLRAHFDLITRIAEMAAIDEAPGGRKIESVANAKSNEIPDNARPAKPMEAAAGVRKEVMEVGAAGEHEEERDDTTRNLNDGTGGDDAGGGETTAADGKAERTATAWPIETRWRPLTPSIEEEADQMETIRRLDIPKDRAEMIELLENFTHQATLYRSYYKHWKRTADQAAKEIVGKKVKATAKIRDTDKELDVEDTKYPRKRAEDAVGLPAEERTPPRPTTGAIETPTGAPEWDDAEAPISDDQYKDSLLELAGRAKRDAARKLVRDVAPAVDDDVPYFFFLKVEPDMNIAIQHNDKKVIPPDIGRESISANRSYLYFNVTDKCKMPVNK</sequence>
<evidence type="ECO:0000256" key="1">
    <source>
        <dbReference type="SAM" id="MobiDB-lite"/>
    </source>
</evidence>
<protein>
    <submittedName>
        <fullName evidence="3">Uncharacterized protein LOC106750037</fullName>
    </submittedName>
</protein>
<dbReference type="KEGG" id="dqu:106750037"/>
<proteinExistence type="predicted"/>
<feature type="compositionally biased region" description="Gly residues" evidence="1">
    <location>
        <begin position="118"/>
        <end position="128"/>
    </location>
</feature>
<dbReference type="Proteomes" id="UP000515204">
    <property type="component" value="Unplaced"/>
</dbReference>
<feature type="compositionally biased region" description="Basic and acidic residues" evidence="1">
    <location>
        <begin position="232"/>
        <end position="253"/>
    </location>
</feature>
<name>A0A6P3Y650_DINQU</name>
<reference evidence="3" key="1">
    <citation type="submission" date="2025-08" db="UniProtKB">
        <authorList>
            <consortium name="RefSeq"/>
        </authorList>
    </citation>
    <scope>IDENTIFICATION</scope>
</reference>
<feature type="region of interest" description="Disordered" evidence="1">
    <location>
        <begin position="232"/>
        <end position="275"/>
    </location>
</feature>
<dbReference type="GeneID" id="106750037"/>
<dbReference type="RefSeq" id="XP_014485559.1">
    <property type="nucleotide sequence ID" value="XM_014630073.1"/>
</dbReference>
<dbReference type="OrthoDB" id="7554224at2759"/>